<dbReference type="PANTHER" id="PTHR23131:SF4">
    <property type="entry name" value="METALLO-BETA-LACTAMASE SUPERFAMILY POTEIN"/>
    <property type="match status" value="1"/>
</dbReference>
<dbReference type="Proteomes" id="UP001527882">
    <property type="component" value="Unassembled WGS sequence"/>
</dbReference>
<evidence type="ECO:0000256" key="3">
    <source>
        <dbReference type="ARBA" id="ARBA00048505"/>
    </source>
</evidence>
<dbReference type="Pfam" id="PF00753">
    <property type="entry name" value="Lactamase_B"/>
    <property type="match status" value="1"/>
</dbReference>
<evidence type="ECO:0000259" key="4">
    <source>
        <dbReference type="SMART" id="SM00849"/>
    </source>
</evidence>
<sequence length="331" mass="36743">MDGKAPLHPSVTRHEEVLQVKVPLPFPLRWVNSYLLRGKDGWTLIDPGLRTDAAEALWDEALAACGIAAGDIARIVLTHHHPDHYGLAGWFQMRSGAPVLLSADGLEQARRLWGGGQPMTEQLLALFREHGLPAELALPMREHMDGFVPSVSPQPEVTPLAAGETVRLGDDVYEAIATPGHAAGHLCLYRAETETMFCGDHVLPQISPNVGYLPGGIDENPLASYLESLQRISRYAVKRAFPGHREPFGHLTQRALELIRHHDERLEAMRSLLDSPLTAYEVCRLAFGERLTLHQLRFALSETLAHLIWLREAGKVQAEADEDGIQRFSRL</sequence>
<evidence type="ECO:0000256" key="2">
    <source>
        <dbReference type="ARBA" id="ARBA00034301"/>
    </source>
</evidence>
<dbReference type="InterPro" id="IPR050662">
    <property type="entry name" value="Sec-metab_biosynth-thioest"/>
</dbReference>
<dbReference type="EMBL" id="JAQAGZ010000007">
    <property type="protein sequence ID" value="MCZ8513299.1"/>
    <property type="molecule type" value="Genomic_DNA"/>
</dbReference>
<proteinExistence type="predicted"/>
<evidence type="ECO:0000313" key="6">
    <source>
        <dbReference type="Proteomes" id="UP001527882"/>
    </source>
</evidence>
<keyword evidence="6" id="KW-1185">Reference proteome</keyword>
<dbReference type="InterPro" id="IPR001279">
    <property type="entry name" value="Metallo-B-lactamas"/>
</dbReference>
<comment type="function">
    <text evidence="2">Counteracts the endogenous Pycsar antiviral defense system. Phosphodiesterase that enables metal-dependent hydrolysis of host cyclic nucleotide Pycsar defense signals such as cCMP and cUMP.</text>
</comment>
<dbReference type="PANTHER" id="PTHR23131">
    <property type="entry name" value="ENDORIBONUCLEASE LACTB2"/>
    <property type="match status" value="1"/>
</dbReference>
<dbReference type="Gene3D" id="1.10.10.10">
    <property type="entry name" value="Winged helix-like DNA-binding domain superfamily/Winged helix DNA-binding domain"/>
    <property type="match status" value="1"/>
</dbReference>
<dbReference type="CDD" id="cd07725">
    <property type="entry name" value="TTHA1429-like_MBL-fold"/>
    <property type="match status" value="1"/>
</dbReference>
<comment type="caution">
    <text evidence="5">The sequence shown here is derived from an EMBL/GenBank/DDBJ whole genome shotgun (WGS) entry which is preliminary data.</text>
</comment>
<dbReference type="Gene3D" id="3.60.15.10">
    <property type="entry name" value="Ribonuclease Z/Hydroxyacylglutathione hydrolase-like"/>
    <property type="match status" value="1"/>
</dbReference>
<reference evidence="5 6" key="1">
    <citation type="submission" date="2022-12" db="EMBL/GenBank/DDBJ databases">
        <title>Draft genome sequence of Paenibacillus sp. dW9.</title>
        <authorList>
            <person name="Choi E.-W."/>
            <person name="Kim D.-U."/>
        </authorList>
    </citation>
    <scope>NUCLEOTIDE SEQUENCE [LARGE SCALE GENOMIC DNA]</scope>
    <source>
        <strain evidence="6">dW9</strain>
    </source>
</reference>
<feature type="domain" description="Metallo-beta-lactamase" evidence="4">
    <location>
        <begin position="30"/>
        <end position="244"/>
    </location>
</feature>
<dbReference type="InterPro" id="IPR048933">
    <property type="entry name" value="B_lactamase-like_C"/>
</dbReference>
<dbReference type="SMART" id="SM00849">
    <property type="entry name" value="Lactamase_B"/>
    <property type="match status" value="1"/>
</dbReference>
<gene>
    <name evidence="5" type="ORF">O9H85_12860</name>
</gene>
<dbReference type="RefSeq" id="WP_269881791.1">
    <property type="nucleotide sequence ID" value="NZ_JAQAGZ010000007.1"/>
</dbReference>
<dbReference type="InterPro" id="IPR036388">
    <property type="entry name" value="WH-like_DNA-bd_sf"/>
</dbReference>
<name>A0ABT4Q8Z7_9BACL</name>
<comment type="catalytic activity">
    <reaction evidence="1">
        <text>3',5'-cyclic CMP + H2O = CMP + H(+)</text>
        <dbReference type="Rhea" id="RHEA:72675"/>
        <dbReference type="ChEBI" id="CHEBI:15377"/>
        <dbReference type="ChEBI" id="CHEBI:15378"/>
        <dbReference type="ChEBI" id="CHEBI:58003"/>
        <dbReference type="ChEBI" id="CHEBI:60377"/>
    </reaction>
    <physiologicalReaction direction="left-to-right" evidence="1">
        <dbReference type="Rhea" id="RHEA:72676"/>
    </physiologicalReaction>
</comment>
<dbReference type="Pfam" id="PF21221">
    <property type="entry name" value="B_lactamase-like_C"/>
    <property type="match status" value="1"/>
</dbReference>
<dbReference type="SUPFAM" id="SSF56281">
    <property type="entry name" value="Metallo-hydrolase/oxidoreductase"/>
    <property type="match status" value="1"/>
</dbReference>
<dbReference type="InterPro" id="IPR036866">
    <property type="entry name" value="RibonucZ/Hydroxyglut_hydro"/>
</dbReference>
<comment type="catalytic activity">
    <reaction evidence="3">
        <text>3',5'-cyclic UMP + H2O = UMP + H(+)</text>
        <dbReference type="Rhea" id="RHEA:70575"/>
        <dbReference type="ChEBI" id="CHEBI:15377"/>
        <dbReference type="ChEBI" id="CHEBI:15378"/>
        <dbReference type="ChEBI" id="CHEBI:57865"/>
        <dbReference type="ChEBI" id="CHEBI:184387"/>
    </reaction>
    <physiologicalReaction direction="left-to-right" evidence="3">
        <dbReference type="Rhea" id="RHEA:70576"/>
    </physiologicalReaction>
</comment>
<evidence type="ECO:0000313" key="5">
    <source>
        <dbReference type="EMBL" id="MCZ8513299.1"/>
    </source>
</evidence>
<protein>
    <submittedName>
        <fullName evidence="5">MBL fold metallo-hydrolase</fullName>
    </submittedName>
</protein>
<evidence type="ECO:0000256" key="1">
    <source>
        <dbReference type="ARBA" id="ARBA00034221"/>
    </source>
</evidence>
<accession>A0ABT4Q8Z7</accession>
<organism evidence="5 6">
    <name type="scientific">Paenibacillus gyeongsangnamensis</name>
    <dbReference type="NCBI Taxonomy" id="3388067"/>
    <lineage>
        <taxon>Bacteria</taxon>
        <taxon>Bacillati</taxon>
        <taxon>Bacillota</taxon>
        <taxon>Bacilli</taxon>
        <taxon>Bacillales</taxon>
        <taxon>Paenibacillaceae</taxon>
        <taxon>Paenibacillus</taxon>
    </lineage>
</organism>